<name>A0A0B6ZHJ6_9EUPU</name>
<dbReference type="SMART" id="SM00198">
    <property type="entry name" value="SCP"/>
    <property type="match status" value="1"/>
</dbReference>
<dbReference type="InterPro" id="IPR001283">
    <property type="entry name" value="CRISP-related"/>
</dbReference>
<keyword evidence="1" id="KW-0732">Signal</keyword>
<dbReference type="EMBL" id="HACG01020366">
    <property type="protein sequence ID" value="CEK67231.1"/>
    <property type="molecule type" value="Transcribed_RNA"/>
</dbReference>
<dbReference type="InterPro" id="IPR035940">
    <property type="entry name" value="CAP_sf"/>
</dbReference>
<evidence type="ECO:0000313" key="3">
    <source>
        <dbReference type="EMBL" id="CEK67230.1"/>
    </source>
</evidence>
<dbReference type="InterPro" id="IPR018244">
    <property type="entry name" value="Allrgn_V5/Tpx1_CS"/>
</dbReference>
<gene>
    <name evidence="3" type="primary">ORF61843</name>
    <name evidence="4" type="synonym">ORF61846</name>
</gene>
<evidence type="ECO:0000259" key="2">
    <source>
        <dbReference type="SMART" id="SM00198"/>
    </source>
</evidence>
<dbReference type="SUPFAM" id="SSF55797">
    <property type="entry name" value="PR-1-like"/>
    <property type="match status" value="1"/>
</dbReference>
<dbReference type="EMBL" id="HACG01020365">
    <property type="protein sequence ID" value="CEK67230.1"/>
    <property type="molecule type" value="Transcribed_RNA"/>
</dbReference>
<evidence type="ECO:0000256" key="1">
    <source>
        <dbReference type="SAM" id="SignalP"/>
    </source>
</evidence>
<dbReference type="Pfam" id="PF00188">
    <property type="entry name" value="CAP"/>
    <property type="match status" value="1"/>
</dbReference>
<dbReference type="GO" id="GO:0005576">
    <property type="term" value="C:extracellular region"/>
    <property type="evidence" value="ECO:0007669"/>
    <property type="project" value="InterPro"/>
</dbReference>
<dbReference type="AlphaFoldDB" id="A0A0B6ZHJ6"/>
<evidence type="ECO:0000313" key="4">
    <source>
        <dbReference type="EMBL" id="CEK67231.1"/>
    </source>
</evidence>
<organism evidence="3">
    <name type="scientific">Arion vulgaris</name>
    <dbReference type="NCBI Taxonomy" id="1028688"/>
    <lineage>
        <taxon>Eukaryota</taxon>
        <taxon>Metazoa</taxon>
        <taxon>Spiralia</taxon>
        <taxon>Lophotrochozoa</taxon>
        <taxon>Mollusca</taxon>
        <taxon>Gastropoda</taxon>
        <taxon>Heterobranchia</taxon>
        <taxon>Euthyneura</taxon>
        <taxon>Panpulmonata</taxon>
        <taxon>Eupulmonata</taxon>
        <taxon>Stylommatophora</taxon>
        <taxon>Helicina</taxon>
        <taxon>Arionoidea</taxon>
        <taxon>Arionidae</taxon>
        <taxon>Arion</taxon>
    </lineage>
</organism>
<dbReference type="Gene3D" id="3.40.33.10">
    <property type="entry name" value="CAP"/>
    <property type="match status" value="1"/>
</dbReference>
<sequence>MALSTNVQLMFCNFFVTWTLVMTNEILHLDTGVVVNDNITKNVRVRRQVHRDMVGFNIEQKYDILQRHNILRSKSQASNMIMMQWDTELEKLAYSWAQQCKFVHSSNRKNVAGYSYVGENLYAGTGEFDPASVVQAWYDEITDYDYNTQACTGVCGHYTQVVWASSQALGCSVKYCNYLEGASEFGFNSGYNYVCHYAPGGNYRGQRPFIKGKACSQCPEETEFCVRHMCAQQPQLGSGSHWIQNSKSHLGLLFLSVVTLQLLQVK</sequence>
<feature type="chain" id="PRO_5007391284" description="SCP domain-containing protein" evidence="1">
    <location>
        <begin position="24"/>
        <end position="266"/>
    </location>
</feature>
<accession>A0A0B6ZHJ6</accession>
<reference evidence="3" key="1">
    <citation type="submission" date="2014-12" db="EMBL/GenBank/DDBJ databases">
        <title>Insight into the proteome of Arion vulgaris.</title>
        <authorList>
            <person name="Aradska J."/>
            <person name="Bulat T."/>
            <person name="Smidak R."/>
            <person name="Sarate P."/>
            <person name="Gangsoo J."/>
            <person name="Sialana F."/>
            <person name="Bilban M."/>
            <person name="Lubec G."/>
        </authorList>
    </citation>
    <scope>NUCLEOTIDE SEQUENCE</scope>
    <source>
        <tissue evidence="3">Skin</tissue>
    </source>
</reference>
<dbReference type="InterPro" id="IPR014044">
    <property type="entry name" value="CAP_dom"/>
</dbReference>
<dbReference type="PRINTS" id="PR00837">
    <property type="entry name" value="V5TPXLIKE"/>
</dbReference>
<proteinExistence type="predicted"/>
<dbReference type="PANTHER" id="PTHR10334">
    <property type="entry name" value="CYSTEINE-RICH SECRETORY PROTEIN-RELATED"/>
    <property type="match status" value="1"/>
</dbReference>
<dbReference type="PROSITE" id="PS01009">
    <property type="entry name" value="CRISP_1"/>
    <property type="match status" value="1"/>
</dbReference>
<feature type="domain" description="SCP" evidence="2">
    <location>
        <begin position="59"/>
        <end position="205"/>
    </location>
</feature>
<feature type="signal peptide" evidence="1">
    <location>
        <begin position="1"/>
        <end position="23"/>
    </location>
</feature>
<protein>
    <recommendedName>
        <fullName evidence="2">SCP domain-containing protein</fullName>
    </recommendedName>
</protein>